<reference evidence="3" key="1">
    <citation type="journal article" date="2023" name="Plant J.">
        <title>The genome of the king protea, Protea cynaroides.</title>
        <authorList>
            <person name="Chang J."/>
            <person name="Duong T.A."/>
            <person name="Schoeman C."/>
            <person name="Ma X."/>
            <person name="Roodt D."/>
            <person name="Barker N."/>
            <person name="Li Z."/>
            <person name="Van de Peer Y."/>
            <person name="Mizrachi E."/>
        </authorList>
    </citation>
    <scope>NUCLEOTIDE SEQUENCE</scope>
    <source>
        <tissue evidence="3">Young leaves</tissue>
    </source>
</reference>
<dbReference type="PANTHER" id="PTHR31301">
    <property type="entry name" value="LOB DOMAIN-CONTAINING PROTEIN 4-RELATED"/>
    <property type="match status" value="1"/>
</dbReference>
<organism evidence="3 4">
    <name type="scientific">Protea cynaroides</name>
    <dbReference type="NCBI Taxonomy" id="273540"/>
    <lineage>
        <taxon>Eukaryota</taxon>
        <taxon>Viridiplantae</taxon>
        <taxon>Streptophyta</taxon>
        <taxon>Embryophyta</taxon>
        <taxon>Tracheophyta</taxon>
        <taxon>Spermatophyta</taxon>
        <taxon>Magnoliopsida</taxon>
        <taxon>Proteales</taxon>
        <taxon>Proteaceae</taxon>
        <taxon>Protea</taxon>
    </lineage>
</organism>
<feature type="domain" description="LOB" evidence="2">
    <location>
        <begin position="9"/>
        <end position="110"/>
    </location>
</feature>
<comment type="similarity">
    <text evidence="1">Belongs to the LOB domain-containing protein family.</text>
</comment>
<sequence length="291" mass="32494">MTVKGGTSHACAACKYQRRKCAADCSLAPYFPPDQPKMFQNAHRLFGVSNIVNILKQLSPNQKIDAMGSIIFQANMREKFPVHGCYGYICQLRFQIEQLQQELLAVQAQLGLYRQHHSSSPPQPSPQLQLGMAIPPSPNNALPLFHHSYHQNFNAMPTEISLAPTNHHSLFSSSINGNNAIYMDSNDNMVSPLWIQDQNDVSNSTSNNNSAAAIQSPLLFSIQQEPTEAHYDEVPPFFDTIDDRQSYIDSKEAYDSSSEDSLKDTTQPIEHVQENELKSVAACFNFTTSVN</sequence>
<evidence type="ECO:0000259" key="2">
    <source>
        <dbReference type="PROSITE" id="PS50891"/>
    </source>
</evidence>
<dbReference type="OrthoDB" id="1893065at2759"/>
<dbReference type="Pfam" id="PF03195">
    <property type="entry name" value="LOB"/>
    <property type="match status" value="1"/>
</dbReference>
<accession>A0A9Q0H8N7</accession>
<dbReference type="PROSITE" id="PS50891">
    <property type="entry name" value="LOB"/>
    <property type="match status" value="1"/>
</dbReference>
<evidence type="ECO:0000256" key="1">
    <source>
        <dbReference type="ARBA" id="ARBA00005474"/>
    </source>
</evidence>
<dbReference type="AlphaFoldDB" id="A0A9Q0H8N7"/>
<dbReference type="EMBL" id="JAMYWD010000009">
    <property type="protein sequence ID" value="KAJ4961290.1"/>
    <property type="molecule type" value="Genomic_DNA"/>
</dbReference>
<dbReference type="PANTHER" id="PTHR31301:SF21">
    <property type="entry name" value="LOB DOMAIN-CONTAINING PROTEIN 27-RELATED"/>
    <property type="match status" value="1"/>
</dbReference>
<evidence type="ECO:0000313" key="3">
    <source>
        <dbReference type="EMBL" id="KAJ4961290.1"/>
    </source>
</evidence>
<proteinExistence type="inferred from homology"/>
<keyword evidence="4" id="KW-1185">Reference proteome</keyword>
<dbReference type="InterPro" id="IPR004883">
    <property type="entry name" value="LOB"/>
</dbReference>
<comment type="caution">
    <text evidence="3">The sequence shown here is derived from an EMBL/GenBank/DDBJ whole genome shotgun (WGS) entry which is preliminary data.</text>
</comment>
<dbReference type="Proteomes" id="UP001141806">
    <property type="component" value="Unassembled WGS sequence"/>
</dbReference>
<name>A0A9Q0H8N7_9MAGN</name>
<gene>
    <name evidence="3" type="ORF">NE237_021200</name>
</gene>
<evidence type="ECO:0000313" key="4">
    <source>
        <dbReference type="Proteomes" id="UP001141806"/>
    </source>
</evidence>
<protein>
    <recommendedName>
        <fullName evidence="2">LOB domain-containing protein</fullName>
    </recommendedName>
</protein>